<dbReference type="InterPro" id="IPR007421">
    <property type="entry name" value="Schlafen_AlbA_2_dom"/>
</dbReference>
<evidence type="ECO:0000256" key="1">
    <source>
        <dbReference type="SAM" id="Coils"/>
    </source>
</evidence>
<dbReference type="OMA" id="PISCTCC"/>
<proteinExistence type="predicted"/>
<name>A0A4W3JKT1_CALMI</name>
<organism evidence="3 4">
    <name type="scientific">Callorhinchus milii</name>
    <name type="common">Ghost shark</name>
    <dbReference type="NCBI Taxonomy" id="7868"/>
    <lineage>
        <taxon>Eukaryota</taxon>
        <taxon>Metazoa</taxon>
        <taxon>Chordata</taxon>
        <taxon>Craniata</taxon>
        <taxon>Vertebrata</taxon>
        <taxon>Chondrichthyes</taxon>
        <taxon>Holocephali</taxon>
        <taxon>Chimaeriformes</taxon>
        <taxon>Callorhinchidae</taxon>
        <taxon>Callorhinchus</taxon>
    </lineage>
</organism>
<dbReference type="Ensembl" id="ENSCMIT00000039224.1">
    <property type="protein sequence ID" value="ENSCMIP00000038673.1"/>
    <property type="gene ID" value="ENSCMIG00000016226.1"/>
</dbReference>
<reference evidence="4" key="1">
    <citation type="journal article" date="2006" name="Science">
        <title>Ancient noncoding elements conserved in the human genome.</title>
        <authorList>
            <person name="Venkatesh B."/>
            <person name="Kirkness E.F."/>
            <person name="Loh Y.H."/>
            <person name="Halpern A.L."/>
            <person name="Lee A.P."/>
            <person name="Johnson J."/>
            <person name="Dandona N."/>
            <person name="Viswanathan L.D."/>
            <person name="Tay A."/>
            <person name="Venter J.C."/>
            <person name="Strausberg R.L."/>
            <person name="Brenner S."/>
        </authorList>
    </citation>
    <scope>NUCLEOTIDE SEQUENCE [LARGE SCALE GENOMIC DNA]</scope>
</reference>
<protein>
    <recommendedName>
        <fullName evidence="2">Schlafen AlbA-2 domain-containing protein</fullName>
    </recommendedName>
</protein>
<dbReference type="PANTHER" id="PTHR12155">
    <property type="entry name" value="SCHLAFEN"/>
    <property type="match status" value="1"/>
</dbReference>
<dbReference type="PANTHER" id="PTHR12155:SF48">
    <property type="entry name" value="RRM DOMAIN-CONTAINING PROTEIN"/>
    <property type="match status" value="1"/>
</dbReference>
<dbReference type="InterPro" id="IPR038461">
    <property type="entry name" value="Schlafen_AlbA_2_dom_sf"/>
</dbReference>
<evidence type="ECO:0000313" key="4">
    <source>
        <dbReference type="Proteomes" id="UP000314986"/>
    </source>
</evidence>
<evidence type="ECO:0000313" key="3">
    <source>
        <dbReference type="Ensembl" id="ENSCMIP00000038673.1"/>
    </source>
</evidence>
<keyword evidence="4" id="KW-1185">Reference proteome</keyword>
<feature type="domain" description="Schlafen AlbA-2" evidence="2">
    <location>
        <begin position="202"/>
        <end position="333"/>
    </location>
</feature>
<keyword evidence="1" id="KW-0175">Coiled coil</keyword>
<dbReference type="Gene3D" id="3.30.70.330">
    <property type="match status" value="1"/>
</dbReference>
<reference evidence="4" key="3">
    <citation type="journal article" date="2014" name="Nature">
        <title>Elephant shark genome provides unique insights into gnathostome evolution.</title>
        <authorList>
            <consortium name="International Elephant Shark Genome Sequencing Consortium"/>
            <person name="Venkatesh B."/>
            <person name="Lee A.P."/>
            <person name="Ravi V."/>
            <person name="Maurya A.K."/>
            <person name="Lian M.M."/>
            <person name="Swann J.B."/>
            <person name="Ohta Y."/>
            <person name="Flajnik M.F."/>
            <person name="Sutoh Y."/>
            <person name="Kasahara M."/>
            <person name="Hoon S."/>
            <person name="Gangu V."/>
            <person name="Roy S.W."/>
            <person name="Irimia M."/>
            <person name="Korzh V."/>
            <person name="Kondrychyn I."/>
            <person name="Lim Z.W."/>
            <person name="Tay B.H."/>
            <person name="Tohari S."/>
            <person name="Kong K.W."/>
            <person name="Ho S."/>
            <person name="Lorente-Galdos B."/>
            <person name="Quilez J."/>
            <person name="Marques-Bonet T."/>
            <person name="Raney B.J."/>
            <person name="Ingham P.W."/>
            <person name="Tay A."/>
            <person name="Hillier L.W."/>
            <person name="Minx P."/>
            <person name="Boehm T."/>
            <person name="Wilson R.K."/>
            <person name="Brenner S."/>
            <person name="Warren W.C."/>
        </authorList>
    </citation>
    <scope>NUCLEOTIDE SEQUENCE [LARGE SCALE GENOMIC DNA]</scope>
</reference>
<sequence>KVFQDDAHQDKTTEPPWNMETLTRGEAMDEGSIRTSGRQSIFVGNLNPDFSKELLCYMLKDLIAAVGVVLQRRDIEVFKKHKRAHAFIRVKKTGEFQAILDELQNPAILELANMKDLVVRGKTLNCSPAAGSKREAASARRRPEAGQGLGVSLLGARLALWPSRLVDRMATPLMSTKSDSAIIGGEISGQERLFFGEQMGSETRNVEFKRGGGEYMNIALKHHIRKYVCAFLNSEGGSLFVGVNDDGTVCGVECTHKDEDRVRLMADSVLKGFRPPLFPGSYSIHFLPVVKDGHSGLFLKVMRLTVQIPKKEGDVLLYETDQGEVYVRRDGSVQGPLSGSSIQEWCRQKWTAEIKKLQDKMDHLVREEQYLQEKLRRKQQSIVELQQNQQDMQVTHSGKATVSHLCCVM</sequence>
<dbReference type="Pfam" id="PF04326">
    <property type="entry name" value="SLFN_AlbA_2"/>
    <property type="match status" value="1"/>
</dbReference>
<dbReference type="CDD" id="cd00590">
    <property type="entry name" value="RRM_SF"/>
    <property type="match status" value="1"/>
</dbReference>
<accession>A0A4W3JKT1</accession>
<dbReference type="Proteomes" id="UP000314986">
    <property type="component" value="Unassembled WGS sequence"/>
</dbReference>
<dbReference type="InParanoid" id="A0A4W3JKT1"/>
<dbReference type="InterPro" id="IPR012677">
    <property type="entry name" value="Nucleotide-bd_a/b_plait_sf"/>
</dbReference>
<reference evidence="3" key="5">
    <citation type="submission" date="2025-09" db="UniProtKB">
        <authorList>
            <consortium name="Ensembl"/>
        </authorList>
    </citation>
    <scope>IDENTIFICATION</scope>
</reference>
<reference evidence="4" key="2">
    <citation type="journal article" date="2007" name="PLoS Biol.">
        <title>Survey sequencing and comparative analysis of the elephant shark (Callorhinchus milii) genome.</title>
        <authorList>
            <person name="Venkatesh B."/>
            <person name="Kirkness E.F."/>
            <person name="Loh Y.H."/>
            <person name="Halpern A.L."/>
            <person name="Lee A.P."/>
            <person name="Johnson J."/>
            <person name="Dandona N."/>
            <person name="Viswanathan L.D."/>
            <person name="Tay A."/>
            <person name="Venter J.C."/>
            <person name="Strausberg R.L."/>
            <person name="Brenner S."/>
        </authorList>
    </citation>
    <scope>NUCLEOTIDE SEQUENCE [LARGE SCALE GENOMIC DNA]</scope>
</reference>
<dbReference type="AlphaFoldDB" id="A0A4W3JKT1"/>
<feature type="coiled-coil region" evidence="1">
    <location>
        <begin position="347"/>
        <end position="388"/>
    </location>
</feature>
<dbReference type="InterPro" id="IPR029684">
    <property type="entry name" value="Schlafen"/>
</dbReference>
<dbReference type="Gene3D" id="3.30.950.30">
    <property type="entry name" value="Schlafen, AAA domain"/>
    <property type="match status" value="1"/>
</dbReference>
<dbReference type="GeneTree" id="ENSGT00410000025651"/>
<reference evidence="3" key="4">
    <citation type="submission" date="2025-08" db="UniProtKB">
        <authorList>
            <consortium name="Ensembl"/>
        </authorList>
    </citation>
    <scope>IDENTIFICATION</scope>
</reference>
<evidence type="ECO:0000259" key="2">
    <source>
        <dbReference type="Pfam" id="PF04326"/>
    </source>
</evidence>